<dbReference type="AlphaFoldDB" id="A0A5N5F2A3"/>
<dbReference type="Proteomes" id="UP000327157">
    <property type="component" value="Chromosome 1"/>
</dbReference>
<dbReference type="EMBL" id="SMOL01000768">
    <property type="protein sequence ID" value="KAB2597228.1"/>
    <property type="molecule type" value="Genomic_DNA"/>
</dbReference>
<reference evidence="1 2" key="1">
    <citation type="submission" date="2019-09" db="EMBL/GenBank/DDBJ databases">
        <authorList>
            <person name="Ou C."/>
        </authorList>
    </citation>
    <scope>NUCLEOTIDE SEQUENCE [LARGE SCALE GENOMIC DNA]</scope>
    <source>
        <strain evidence="1">S2</strain>
        <tissue evidence="1">Leaf</tissue>
    </source>
</reference>
<organism evidence="1 2">
    <name type="scientific">Pyrus ussuriensis x Pyrus communis</name>
    <dbReference type="NCBI Taxonomy" id="2448454"/>
    <lineage>
        <taxon>Eukaryota</taxon>
        <taxon>Viridiplantae</taxon>
        <taxon>Streptophyta</taxon>
        <taxon>Embryophyta</taxon>
        <taxon>Tracheophyta</taxon>
        <taxon>Spermatophyta</taxon>
        <taxon>Magnoliopsida</taxon>
        <taxon>eudicotyledons</taxon>
        <taxon>Gunneridae</taxon>
        <taxon>Pentapetalae</taxon>
        <taxon>rosids</taxon>
        <taxon>fabids</taxon>
        <taxon>Rosales</taxon>
        <taxon>Rosaceae</taxon>
        <taxon>Amygdaloideae</taxon>
        <taxon>Maleae</taxon>
        <taxon>Pyrus</taxon>
    </lineage>
</organism>
<reference evidence="2" key="2">
    <citation type="submission" date="2019-10" db="EMBL/GenBank/DDBJ databases">
        <title>A de novo genome assembly of a pear dwarfing rootstock.</title>
        <authorList>
            <person name="Wang F."/>
            <person name="Wang J."/>
            <person name="Li S."/>
            <person name="Zhang Y."/>
            <person name="Fang M."/>
            <person name="Ma L."/>
            <person name="Zhao Y."/>
            <person name="Jiang S."/>
        </authorList>
    </citation>
    <scope>NUCLEOTIDE SEQUENCE [LARGE SCALE GENOMIC DNA]</scope>
</reference>
<proteinExistence type="predicted"/>
<accession>A0A5N5F2A3</accession>
<keyword evidence="2" id="KW-1185">Reference proteome</keyword>
<evidence type="ECO:0000313" key="1">
    <source>
        <dbReference type="EMBL" id="KAB2597228.1"/>
    </source>
</evidence>
<name>A0A5N5F2A3_9ROSA</name>
<comment type="caution">
    <text evidence="1">The sequence shown here is derived from an EMBL/GenBank/DDBJ whole genome shotgun (WGS) entry which is preliminary data.</text>
</comment>
<protein>
    <submittedName>
        <fullName evidence="1">Vesicle transport protein USE1-like</fullName>
    </submittedName>
</protein>
<gene>
    <name evidence="1" type="ORF">D8674_000148</name>
</gene>
<evidence type="ECO:0000313" key="2">
    <source>
        <dbReference type="Proteomes" id="UP000327157"/>
    </source>
</evidence>
<sequence>MGGGVLGFFKSRMSLRTRGGQSRLLGHHGGRQGRRDVRDVKKFRDVQIRGKREKVRGKWVFTKNVNLSTPPSVAEPFEDQTGTGPS</sequence>
<reference evidence="1 2" key="3">
    <citation type="submission" date="2019-11" db="EMBL/GenBank/DDBJ databases">
        <title>A de novo genome assembly of a pear dwarfing rootstock.</title>
        <authorList>
            <person name="Wang F."/>
            <person name="Wang J."/>
            <person name="Li S."/>
            <person name="Zhang Y."/>
            <person name="Fang M."/>
            <person name="Ma L."/>
            <person name="Zhao Y."/>
            <person name="Jiang S."/>
        </authorList>
    </citation>
    <scope>NUCLEOTIDE SEQUENCE [LARGE SCALE GENOMIC DNA]</scope>
    <source>
        <strain evidence="1">S2</strain>
        <tissue evidence="1">Leaf</tissue>
    </source>
</reference>